<accession>A0A8S5UMB5</accession>
<organism evidence="1">
    <name type="scientific">Myoviridae sp. ctCo31</name>
    <dbReference type="NCBI Taxonomy" id="2825053"/>
    <lineage>
        <taxon>Viruses</taxon>
        <taxon>Duplodnaviria</taxon>
        <taxon>Heunggongvirae</taxon>
        <taxon>Uroviricota</taxon>
        <taxon>Caudoviricetes</taxon>
    </lineage>
</organism>
<dbReference type="EMBL" id="BK016109">
    <property type="protein sequence ID" value="DAF95518.1"/>
    <property type="molecule type" value="Genomic_DNA"/>
</dbReference>
<reference evidence="1" key="1">
    <citation type="journal article" date="2021" name="Proc. Natl. Acad. Sci. U.S.A.">
        <title>A Catalog of Tens of Thousands of Viruses from Human Metagenomes Reveals Hidden Associations with Chronic Diseases.</title>
        <authorList>
            <person name="Tisza M.J."/>
            <person name="Buck C.B."/>
        </authorList>
    </citation>
    <scope>NUCLEOTIDE SEQUENCE</scope>
    <source>
        <strain evidence="1">CtCo31</strain>
    </source>
</reference>
<proteinExistence type="predicted"/>
<sequence>MNLTVLDPDNTLYKEITGNEIVIVGFKSALNKENENYVKPFQTIDAEKYVDDNQRQCVTIRCTTPYNVIGKLVYFSKVFDNISSKDCLEQVCAVIERGFSGNQVKCEYEKHFEDSLF</sequence>
<name>A0A8S5UMB5_9CAUD</name>
<protein>
    <submittedName>
        <fullName evidence="1">Uncharacterized protein</fullName>
    </submittedName>
</protein>
<evidence type="ECO:0000313" key="1">
    <source>
        <dbReference type="EMBL" id="DAF95518.1"/>
    </source>
</evidence>